<proteinExistence type="inferred from homology"/>
<dbReference type="FunFam" id="2.60.40.150:FF:000171">
    <property type="entry name" value="Phosphatidylinositol 3-kinase VPS34"/>
    <property type="match status" value="1"/>
</dbReference>
<dbReference type="CDD" id="cd00870">
    <property type="entry name" value="PI3Ka_III"/>
    <property type="match status" value="1"/>
</dbReference>
<dbReference type="PROSITE" id="PS51545">
    <property type="entry name" value="PIK_HELICAL"/>
    <property type="match status" value="1"/>
</dbReference>
<evidence type="ECO:0000259" key="9">
    <source>
        <dbReference type="PROSITE" id="PS51545"/>
    </source>
</evidence>
<dbReference type="GO" id="GO:0006897">
    <property type="term" value="P:endocytosis"/>
    <property type="evidence" value="ECO:0007669"/>
    <property type="project" value="TreeGrafter"/>
</dbReference>
<evidence type="ECO:0000256" key="4">
    <source>
        <dbReference type="ARBA" id="ARBA00022777"/>
    </source>
</evidence>
<keyword evidence="4 6" id="KW-0418">Kinase</keyword>
<dbReference type="GO" id="GO:0034271">
    <property type="term" value="C:phosphatidylinositol 3-kinase complex, class III, type I"/>
    <property type="evidence" value="ECO:0007669"/>
    <property type="project" value="TreeGrafter"/>
</dbReference>
<evidence type="ECO:0000259" key="8">
    <source>
        <dbReference type="PROSITE" id="PS50290"/>
    </source>
</evidence>
<feature type="domain" description="PI3K/PI4K catalytic" evidence="8">
    <location>
        <begin position="537"/>
        <end position="676"/>
    </location>
</feature>
<accession>A0AA39E471</accession>
<dbReference type="Pfam" id="PF00613">
    <property type="entry name" value="PI3Ka"/>
    <property type="match status" value="1"/>
</dbReference>
<dbReference type="SUPFAM" id="SSF49562">
    <property type="entry name" value="C2 domain (Calcium/lipid-binding domain, CaLB)"/>
    <property type="match status" value="1"/>
</dbReference>
<gene>
    <name evidence="11" type="ORF">PVL29_000746</name>
</gene>
<sequence length="676" mass="77227">MKEMSGNEFRFFLSCDINLPVTFRIERLEGNLPSVKSSISEFDYTTEERRAELYVECALFIDGAPFGLPTRTRLESIGPSYCWNELITLSTKYRDLTAHSQLALTVWDVSCGKDEGLIGGATILLFSSKKQLKTGKQKLRLWPGKEADGSFPTTTPGKVPRHERGELERLEKLVNKYERGQIQRVDWLDRLTFKAMEKIKERESCKNGSSHLYLVVDFCSFEHRVVFQESGANFFLPSPPIASTNELVIVWDPEVGKMNPSEHKQLKLARSLARGIIDRDLKPSSNERKSIQRILKYPPTRILSGDEKQLLWKFRFSLMSEKRALTKFLRCVEWSDLQEAKQALELMGKWEMIDVCDALELLSPVFESEEVRAYAVSVLERADDEELQCYLLQLVQALRFERSDKSRLCHFLVQRSLRNIEFASFLRWYVTVELNDPAYAKRFYCTYEILEDNMMKLGAGANGDEDGLKLWQSLVRQTELTAQLCLIMRDVRTVRGGTQKKIEKLRQLLSGLLSELTYFEEPIRSPVAPGVLITGIVPSESSIFKSALHPLRLTFRTASGGSCKIIFKKGDDIRQDQLVVQMVSLMDRLLKLENLDLHLTPYRVLATGQDEGMLEFIPSSSLAQILSEHRSIISYLQKFHPDEHGPFGITATCLETFIKSCAGYSVITYILGIGDR</sequence>
<dbReference type="SMART" id="SM00146">
    <property type="entry name" value="PI3Kc"/>
    <property type="match status" value="1"/>
</dbReference>
<dbReference type="Proteomes" id="UP001168098">
    <property type="component" value="Unassembled WGS sequence"/>
</dbReference>
<evidence type="ECO:0000259" key="10">
    <source>
        <dbReference type="PROSITE" id="PS51547"/>
    </source>
</evidence>
<dbReference type="InterPro" id="IPR000403">
    <property type="entry name" value="PI3/4_kinase_cat_dom"/>
</dbReference>
<dbReference type="InterPro" id="IPR011009">
    <property type="entry name" value="Kinase-like_dom_sf"/>
</dbReference>
<evidence type="ECO:0000256" key="1">
    <source>
        <dbReference type="ARBA" id="ARBA00012073"/>
    </source>
</evidence>
<dbReference type="Gene3D" id="1.25.40.70">
    <property type="entry name" value="Phosphatidylinositol 3-kinase, accessory domain (PIK)"/>
    <property type="match status" value="1"/>
</dbReference>
<dbReference type="PROSITE" id="PS51547">
    <property type="entry name" value="C2_PI3K"/>
    <property type="match status" value="1"/>
</dbReference>
<dbReference type="Gene3D" id="2.60.40.150">
    <property type="entry name" value="C2 domain"/>
    <property type="match status" value="1"/>
</dbReference>
<dbReference type="InterPro" id="IPR042236">
    <property type="entry name" value="PI3K_accessory_sf"/>
</dbReference>
<dbReference type="SMART" id="SM00142">
    <property type="entry name" value="PI3K_C2"/>
    <property type="match status" value="1"/>
</dbReference>
<dbReference type="GO" id="GO:0005768">
    <property type="term" value="C:endosome"/>
    <property type="evidence" value="ECO:0007669"/>
    <property type="project" value="TreeGrafter"/>
</dbReference>
<dbReference type="PROSITE" id="PS50290">
    <property type="entry name" value="PI3_4_KINASE_3"/>
    <property type="match status" value="1"/>
</dbReference>
<dbReference type="FunFam" id="3.30.1010.10:FF:000002">
    <property type="entry name" value="Phosphatidylinositol 3-kinase catalytic subunit type 3"/>
    <property type="match status" value="1"/>
</dbReference>
<dbReference type="InterPro" id="IPR018936">
    <property type="entry name" value="PI3/4_kinase_CS"/>
</dbReference>
<dbReference type="InterPro" id="IPR036940">
    <property type="entry name" value="PI3/4_kinase_cat_sf"/>
</dbReference>
<evidence type="ECO:0000256" key="6">
    <source>
        <dbReference type="PIRNR" id="PIRNR000587"/>
    </source>
</evidence>
<dbReference type="PANTHER" id="PTHR10048:SF7">
    <property type="entry name" value="PHOSPHATIDYLINOSITOL 3-KINASE CATALYTIC SUBUNIT TYPE 3"/>
    <property type="match status" value="1"/>
</dbReference>
<comment type="caution">
    <text evidence="11">The sequence shown here is derived from an EMBL/GenBank/DDBJ whole genome shotgun (WGS) entry which is preliminary data.</text>
</comment>
<dbReference type="Gene3D" id="3.30.1010.10">
    <property type="entry name" value="Phosphatidylinositol 3-kinase Catalytic Subunit, Chain A, domain 4"/>
    <property type="match status" value="1"/>
</dbReference>
<dbReference type="GO" id="GO:0000407">
    <property type="term" value="C:phagophore assembly site"/>
    <property type="evidence" value="ECO:0007669"/>
    <property type="project" value="TreeGrafter"/>
</dbReference>
<dbReference type="AlphaFoldDB" id="A0AA39E471"/>
<keyword evidence="12" id="KW-1185">Reference proteome</keyword>
<evidence type="ECO:0000256" key="3">
    <source>
        <dbReference type="ARBA" id="ARBA00022741"/>
    </source>
</evidence>
<dbReference type="CDD" id="cd08397">
    <property type="entry name" value="C2_PI3K_class_III"/>
    <property type="match status" value="1"/>
</dbReference>
<organism evidence="11 12">
    <name type="scientific">Vitis rotundifolia</name>
    <name type="common">Muscadine grape</name>
    <dbReference type="NCBI Taxonomy" id="103349"/>
    <lineage>
        <taxon>Eukaryota</taxon>
        <taxon>Viridiplantae</taxon>
        <taxon>Streptophyta</taxon>
        <taxon>Embryophyta</taxon>
        <taxon>Tracheophyta</taxon>
        <taxon>Spermatophyta</taxon>
        <taxon>Magnoliopsida</taxon>
        <taxon>eudicotyledons</taxon>
        <taxon>Gunneridae</taxon>
        <taxon>Pentapetalae</taxon>
        <taxon>rosids</taxon>
        <taxon>Vitales</taxon>
        <taxon>Vitaceae</taxon>
        <taxon>Viteae</taxon>
        <taxon>Vitis</taxon>
    </lineage>
</organism>
<feature type="domain" description="C2 PI3K-type" evidence="10">
    <location>
        <begin position="17"/>
        <end position="180"/>
    </location>
</feature>
<dbReference type="PROSITE" id="PS00915">
    <property type="entry name" value="PI3_4_KINASE_1"/>
    <property type="match status" value="1"/>
</dbReference>
<evidence type="ECO:0000256" key="5">
    <source>
        <dbReference type="ARBA" id="ARBA00022840"/>
    </source>
</evidence>
<dbReference type="Pfam" id="PF00454">
    <property type="entry name" value="PI3_PI4_kinase"/>
    <property type="match status" value="1"/>
</dbReference>
<dbReference type="InterPro" id="IPR035892">
    <property type="entry name" value="C2_domain_sf"/>
</dbReference>
<dbReference type="PIRSF" id="PIRSF000587">
    <property type="entry name" value="PI3K_Vps34"/>
    <property type="match status" value="1"/>
</dbReference>
<dbReference type="EC" id="2.7.1.137" evidence="1"/>
<dbReference type="InterPro" id="IPR001263">
    <property type="entry name" value="PI3K_accessory_dom"/>
</dbReference>
<dbReference type="InterPro" id="IPR016024">
    <property type="entry name" value="ARM-type_fold"/>
</dbReference>
<dbReference type="SUPFAM" id="SSF48371">
    <property type="entry name" value="ARM repeat"/>
    <property type="match status" value="1"/>
</dbReference>
<dbReference type="GO" id="GO:0034272">
    <property type="term" value="C:phosphatidylinositol 3-kinase complex, class III, type II"/>
    <property type="evidence" value="ECO:0007669"/>
    <property type="project" value="TreeGrafter"/>
</dbReference>
<dbReference type="GO" id="GO:0005777">
    <property type="term" value="C:peroxisome"/>
    <property type="evidence" value="ECO:0007669"/>
    <property type="project" value="TreeGrafter"/>
</dbReference>
<evidence type="ECO:0000313" key="12">
    <source>
        <dbReference type="Proteomes" id="UP001168098"/>
    </source>
</evidence>
<evidence type="ECO:0000313" key="11">
    <source>
        <dbReference type="EMBL" id="KAJ9708896.1"/>
    </source>
</evidence>
<evidence type="ECO:0000256" key="2">
    <source>
        <dbReference type="ARBA" id="ARBA00022679"/>
    </source>
</evidence>
<comment type="similarity">
    <text evidence="6 7">Belongs to the PI3/PI4-kinase family.</text>
</comment>
<keyword evidence="3 6" id="KW-0547">Nucleotide-binding</keyword>
<dbReference type="SUPFAM" id="SSF56112">
    <property type="entry name" value="Protein kinase-like (PK-like)"/>
    <property type="match status" value="1"/>
</dbReference>
<protein>
    <recommendedName>
        <fullName evidence="1">phosphatidylinositol 3-kinase</fullName>
        <ecNumber evidence="1">2.7.1.137</ecNumber>
    </recommendedName>
</protein>
<dbReference type="InterPro" id="IPR015433">
    <property type="entry name" value="PI3/4_kinase"/>
</dbReference>
<dbReference type="SMART" id="SM00145">
    <property type="entry name" value="PI3Ka"/>
    <property type="match status" value="1"/>
</dbReference>
<reference evidence="11 12" key="1">
    <citation type="journal article" date="2023" name="BMC Biotechnol.">
        <title>Vitis rotundifolia cv Carlos genome sequencing.</title>
        <authorList>
            <person name="Huff M."/>
            <person name="Hulse-Kemp A."/>
            <person name="Scheffler B."/>
            <person name="Youngblood R."/>
            <person name="Simpson S."/>
            <person name="Babiker E."/>
            <person name="Staton M."/>
        </authorList>
    </citation>
    <scope>NUCLEOTIDE SEQUENCE [LARGE SCALE GENOMIC DNA]</scope>
    <source>
        <tissue evidence="11">Leaf</tissue>
    </source>
</reference>
<keyword evidence="2 6" id="KW-0808">Transferase</keyword>
<dbReference type="GO" id="GO:0005524">
    <property type="term" value="F:ATP binding"/>
    <property type="evidence" value="ECO:0007669"/>
    <property type="project" value="UniProtKB-UniRule"/>
</dbReference>
<feature type="domain" description="PIK helical" evidence="9">
    <location>
        <begin position="278"/>
        <end position="453"/>
    </location>
</feature>
<dbReference type="EMBL" id="JARBHA010000001">
    <property type="protein sequence ID" value="KAJ9708896.1"/>
    <property type="molecule type" value="Genomic_DNA"/>
</dbReference>
<dbReference type="FunFam" id="1.25.40.70:FF:000012">
    <property type="entry name" value="phosphatidylinositol 3-kinase, root isoform"/>
    <property type="match status" value="1"/>
</dbReference>
<dbReference type="GO" id="GO:0016303">
    <property type="term" value="F:1-phosphatidylinositol-3-kinase activity"/>
    <property type="evidence" value="ECO:0007669"/>
    <property type="project" value="UniProtKB-EC"/>
</dbReference>
<dbReference type="InterPro" id="IPR002420">
    <property type="entry name" value="PI3K-type_C2_dom"/>
</dbReference>
<dbReference type="Pfam" id="PF00792">
    <property type="entry name" value="PI3K_C2"/>
    <property type="match status" value="1"/>
</dbReference>
<evidence type="ECO:0000256" key="7">
    <source>
        <dbReference type="PROSITE-ProRule" id="PRU00880"/>
    </source>
</evidence>
<name>A0AA39E471_VITRO</name>
<dbReference type="GO" id="GO:0000045">
    <property type="term" value="P:autophagosome assembly"/>
    <property type="evidence" value="ECO:0007669"/>
    <property type="project" value="TreeGrafter"/>
</dbReference>
<dbReference type="GO" id="GO:0048015">
    <property type="term" value="P:phosphatidylinositol-mediated signaling"/>
    <property type="evidence" value="ECO:0007669"/>
    <property type="project" value="TreeGrafter"/>
</dbReference>
<keyword evidence="5 6" id="KW-0067">ATP-binding</keyword>
<dbReference type="PANTHER" id="PTHR10048">
    <property type="entry name" value="PHOSPHATIDYLINOSITOL KINASE"/>
    <property type="match status" value="1"/>
</dbReference>
<dbReference type="Gene3D" id="1.10.1070.11">
    <property type="entry name" value="Phosphatidylinositol 3-/4-kinase, catalytic domain"/>
    <property type="match status" value="1"/>
</dbReference>
<dbReference type="InterPro" id="IPR008290">
    <property type="entry name" value="PI3K_Vps34"/>
</dbReference>